<sequence length="63" mass="6887">MARKGVVHRLPAVEHVSELCDNCLAGKQRRAPFPKATSYRSTGPLELVHGDPVQADQAGHARR</sequence>
<evidence type="ECO:0000256" key="1">
    <source>
        <dbReference type="SAM" id="MobiDB-lite"/>
    </source>
</evidence>
<name>A0AAQ3UKJ6_PASNO</name>
<dbReference type="EMBL" id="CP144753">
    <property type="protein sequence ID" value="WVZ94308.1"/>
    <property type="molecule type" value="Genomic_DNA"/>
</dbReference>
<protein>
    <recommendedName>
        <fullName evidence="4">GAG-pre-integrase domain-containing protein</fullName>
    </recommendedName>
</protein>
<reference evidence="2 3" key="1">
    <citation type="submission" date="2024-02" db="EMBL/GenBank/DDBJ databases">
        <title>High-quality chromosome-scale genome assembly of Pensacola bahiagrass (Paspalum notatum Flugge var. saurae).</title>
        <authorList>
            <person name="Vega J.M."/>
            <person name="Podio M."/>
            <person name="Orjuela J."/>
            <person name="Siena L.A."/>
            <person name="Pessino S.C."/>
            <person name="Combes M.C."/>
            <person name="Mariac C."/>
            <person name="Albertini E."/>
            <person name="Pupilli F."/>
            <person name="Ortiz J.P.A."/>
            <person name="Leblanc O."/>
        </authorList>
    </citation>
    <scope>NUCLEOTIDE SEQUENCE [LARGE SCALE GENOMIC DNA]</scope>
    <source>
        <strain evidence="2">R1</strain>
        <tissue evidence="2">Leaf</tissue>
    </source>
</reference>
<dbReference type="AlphaFoldDB" id="A0AAQ3UKJ6"/>
<accession>A0AAQ3UKJ6</accession>
<evidence type="ECO:0008006" key="4">
    <source>
        <dbReference type="Google" id="ProtNLM"/>
    </source>
</evidence>
<gene>
    <name evidence="2" type="ORF">U9M48_040214</name>
</gene>
<evidence type="ECO:0000313" key="2">
    <source>
        <dbReference type="EMBL" id="WVZ94308.1"/>
    </source>
</evidence>
<feature type="region of interest" description="Disordered" evidence="1">
    <location>
        <begin position="31"/>
        <end position="63"/>
    </location>
</feature>
<evidence type="ECO:0000313" key="3">
    <source>
        <dbReference type="Proteomes" id="UP001341281"/>
    </source>
</evidence>
<proteinExistence type="predicted"/>
<keyword evidence="3" id="KW-1185">Reference proteome</keyword>
<organism evidence="2 3">
    <name type="scientific">Paspalum notatum var. saurae</name>
    <dbReference type="NCBI Taxonomy" id="547442"/>
    <lineage>
        <taxon>Eukaryota</taxon>
        <taxon>Viridiplantae</taxon>
        <taxon>Streptophyta</taxon>
        <taxon>Embryophyta</taxon>
        <taxon>Tracheophyta</taxon>
        <taxon>Spermatophyta</taxon>
        <taxon>Magnoliopsida</taxon>
        <taxon>Liliopsida</taxon>
        <taxon>Poales</taxon>
        <taxon>Poaceae</taxon>
        <taxon>PACMAD clade</taxon>
        <taxon>Panicoideae</taxon>
        <taxon>Andropogonodae</taxon>
        <taxon>Paspaleae</taxon>
        <taxon>Paspalinae</taxon>
        <taxon>Paspalum</taxon>
    </lineage>
</organism>
<dbReference type="Proteomes" id="UP001341281">
    <property type="component" value="Chromosome 09"/>
</dbReference>